<dbReference type="AlphaFoldDB" id="A0A2T9Y5M9"/>
<name>A0A2T9Y5M9_9FUNG</name>
<feature type="compositionally biased region" description="Polar residues" evidence="1">
    <location>
        <begin position="319"/>
        <end position="340"/>
    </location>
</feature>
<sequence length="360" mass="41139">MLPSPLSPDKYSKVLGNNSKLRLKTKTVKDKLGSLDKIASNIGYIDSVINDSELDELLENIKNIQTEIYNLNLKIKGLDRLFYSYSKNNRTRVLENLNKKLQVQLDSEISAKKKSYVLVESEQKKQVALHKARFNKFRDLHQENQIKADLYSYKVQRDADFFSSIKSTHKANYVKDQRANTQFNNIIYPKSYVFKEKERLAIETNMKSGLFKDVSKANLPEKELSLSSEDDSFYSDSSTDSSFQIETLKISSNSDSAKMSPIPKDDLKKSTVHNKVPFQSSFDNKTEFTLKNTGNHDLKTVRNIGEIKDVPNISINLGYLSSTKPSTSSAKEELNSTPASKEQHPREPQIYIMENEDYDS</sequence>
<proteinExistence type="predicted"/>
<dbReference type="Proteomes" id="UP000245609">
    <property type="component" value="Unassembled WGS sequence"/>
</dbReference>
<organism evidence="2 3">
    <name type="scientific">Smittium megazygosporum</name>
    <dbReference type="NCBI Taxonomy" id="133381"/>
    <lineage>
        <taxon>Eukaryota</taxon>
        <taxon>Fungi</taxon>
        <taxon>Fungi incertae sedis</taxon>
        <taxon>Zoopagomycota</taxon>
        <taxon>Kickxellomycotina</taxon>
        <taxon>Harpellomycetes</taxon>
        <taxon>Harpellales</taxon>
        <taxon>Legeriomycetaceae</taxon>
        <taxon>Smittium</taxon>
    </lineage>
</organism>
<feature type="region of interest" description="Disordered" evidence="1">
    <location>
        <begin position="319"/>
        <end position="360"/>
    </location>
</feature>
<comment type="caution">
    <text evidence="2">The sequence shown here is derived from an EMBL/GenBank/DDBJ whole genome shotgun (WGS) entry which is preliminary data.</text>
</comment>
<gene>
    <name evidence="2" type="ORF">BB560_006457</name>
</gene>
<evidence type="ECO:0000256" key="1">
    <source>
        <dbReference type="SAM" id="MobiDB-lite"/>
    </source>
</evidence>
<reference evidence="2 3" key="1">
    <citation type="journal article" date="2018" name="MBio">
        <title>Comparative Genomics Reveals the Core Gene Toolbox for the Fungus-Insect Symbiosis.</title>
        <authorList>
            <person name="Wang Y."/>
            <person name="Stata M."/>
            <person name="Wang W."/>
            <person name="Stajich J.E."/>
            <person name="White M.M."/>
            <person name="Moncalvo J.M."/>
        </authorList>
    </citation>
    <scope>NUCLEOTIDE SEQUENCE [LARGE SCALE GENOMIC DNA]</scope>
    <source>
        <strain evidence="2 3">SC-DP-2</strain>
    </source>
</reference>
<evidence type="ECO:0000313" key="2">
    <source>
        <dbReference type="EMBL" id="PVU87641.1"/>
    </source>
</evidence>
<protein>
    <submittedName>
        <fullName evidence="2">Uncharacterized protein</fullName>
    </submittedName>
</protein>
<evidence type="ECO:0000313" key="3">
    <source>
        <dbReference type="Proteomes" id="UP000245609"/>
    </source>
</evidence>
<accession>A0A2T9Y5M9</accession>
<keyword evidence="3" id="KW-1185">Reference proteome</keyword>
<dbReference type="EMBL" id="MBFS01003261">
    <property type="protein sequence ID" value="PVU87641.1"/>
    <property type="molecule type" value="Genomic_DNA"/>
</dbReference>